<dbReference type="SUPFAM" id="SSF51366">
    <property type="entry name" value="Ribulose-phoshate binding barrel"/>
    <property type="match status" value="1"/>
</dbReference>
<keyword evidence="7 10" id="KW-0822">Tryptophan biosynthesis</keyword>
<dbReference type="CDD" id="cd00405">
    <property type="entry name" value="PRAI"/>
    <property type="match status" value="1"/>
</dbReference>
<dbReference type="Gene3D" id="3.20.20.70">
    <property type="entry name" value="Aldolase class I"/>
    <property type="match status" value="1"/>
</dbReference>
<evidence type="ECO:0000256" key="10">
    <source>
        <dbReference type="HAMAP-Rule" id="MF_00135"/>
    </source>
</evidence>
<evidence type="ECO:0000313" key="12">
    <source>
        <dbReference type="EMBL" id="GIM29808.1"/>
    </source>
</evidence>
<dbReference type="Proteomes" id="UP000679179">
    <property type="component" value="Unassembled WGS sequence"/>
</dbReference>
<comment type="caution">
    <text evidence="12">The sequence shown here is derived from an EMBL/GenBank/DDBJ whole genome shotgun (WGS) entry which is preliminary data.</text>
</comment>
<comment type="similarity">
    <text evidence="3 10">Belongs to the TrpF family.</text>
</comment>
<keyword evidence="6 10" id="KW-0028">Amino-acid biosynthesis</keyword>
<evidence type="ECO:0000256" key="3">
    <source>
        <dbReference type="ARBA" id="ARBA00007571"/>
    </source>
</evidence>
<keyword evidence="8 10" id="KW-0057">Aromatic amino acid biosynthesis</keyword>
<dbReference type="InterPro" id="IPR011060">
    <property type="entry name" value="RibuloseP-bd_barrel"/>
</dbReference>
<name>A0A919VMQ2_9CLOT</name>
<dbReference type="InterPro" id="IPR044643">
    <property type="entry name" value="TrpF_fam"/>
</dbReference>
<dbReference type="PANTHER" id="PTHR42894">
    <property type="entry name" value="N-(5'-PHOSPHORIBOSYL)ANTHRANILATE ISOMERASE"/>
    <property type="match status" value="1"/>
</dbReference>
<dbReference type="InterPro" id="IPR013785">
    <property type="entry name" value="Aldolase_TIM"/>
</dbReference>
<protein>
    <recommendedName>
        <fullName evidence="5 10">N-(5'-phosphoribosyl)anthranilate isomerase</fullName>
        <shortName evidence="10">PRAI</shortName>
        <ecNumber evidence="4 10">5.3.1.24</ecNumber>
    </recommendedName>
</protein>
<evidence type="ECO:0000256" key="6">
    <source>
        <dbReference type="ARBA" id="ARBA00022605"/>
    </source>
</evidence>
<gene>
    <name evidence="10 12" type="primary">trpF</name>
    <name evidence="12" type="ORF">CPJCM30710_24740</name>
</gene>
<sequence>MTEVKICGIRRKEDIEAVNEVMPHYIGFVFAKSKRRVSIEEAENLCRDLKPGIKKVGVFVNEDYEFIKQAKEACKLDVIQLHGSENPDDYLDLGCELWKSISIKSKEDLLKESSYNNAGILLDTYSPNMAGGSGESFCWDYLKDYEFKNKWILAGGINIPNVDKALSYKPHVIDVSSGVETDGKKDRNKIIEFVRKVKGYDN</sequence>
<dbReference type="HAMAP" id="MF_00135">
    <property type="entry name" value="PRAI"/>
    <property type="match status" value="1"/>
</dbReference>
<dbReference type="EMBL" id="BOPZ01000022">
    <property type="protein sequence ID" value="GIM29808.1"/>
    <property type="molecule type" value="Genomic_DNA"/>
</dbReference>
<evidence type="ECO:0000256" key="4">
    <source>
        <dbReference type="ARBA" id="ARBA00012572"/>
    </source>
</evidence>
<evidence type="ECO:0000259" key="11">
    <source>
        <dbReference type="Pfam" id="PF00697"/>
    </source>
</evidence>
<dbReference type="FunFam" id="3.20.20.70:FF:000075">
    <property type="entry name" value="Tryptophan biosynthesis protein TRP1"/>
    <property type="match status" value="1"/>
</dbReference>
<dbReference type="GO" id="GO:0000162">
    <property type="term" value="P:L-tryptophan biosynthetic process"/>
    <property type="evidence" value="ECO:0007669"/>
    <property type="project" value="UniProtKB-UniRule"/>
</dbReference>
<accession>A0A919VMQ2</accession>
<dbReference type="RefSeq" id="WP_212904493.1">
    <property type="nucleotide sequence ID" value="NZ_BOPZ01000022.1"/>
</dbReference>
<evidence type="ECO:0000256" key="7">
    <source>
        <dbReference type="ARBA" id="ARBA00022822"/>
    </source>
</evidence>
<comment type="pathway">
    <text evidence="2 10">Amino-acid biosynthesis; L-tryptophan biosynthesis; L-tryptophan from chorismate: step 3/5.</text>
</comment>
<evidence type="ECO:0000256" key="5">
    <source>
        <dbReference type="ARBA" id="ARBA00022272"/>
    </source>
</evidence>
<keyword evidence="9 10" id="KW-0413">Isomerase</keyword>
<dbReference type="InterPro" id="IPR001240">
    <property type="entry name" value="PRAI_dom"/>
</dbReference>
<keyword evidence="13" id="KW-1185">Reference proteome</keyword>
<evidence type="ECO:0000256" key="2">
    <source>
        <dbReference type="ARBA" id="ARBA00004664"/>
    </source>
</evidence>
<dbReference type="EC" id="5.3.1.24" evidence="4 10"/>
<dbReference type="Pfam" id="PF00697">
    <property type="entry name" value="PRAI"/>
    <property type="match status" value="1"/>
</dbReference>
<evidence type="ECO:0000256" key="8">
    <source>
        <dbReference type="ARBA" id="ARBA00023141"/>
    </source>
</evidence>
<comment type="catalytic activity">
    <reaction evidence="1 10">
        <text>N-(5-phospho-beta-D-ribosyl)anthranilate = 1-(2-carboxyphenylamino)-1-deoxy-D-ribulose 5-phosphate</text>
        <dbReference type="Rhea" id="RHEA:21540"/>
        <dbReference type="ChEBI" id="CHEBI:18277"/>
        <dbReference type="ChEBI" id="CHEBI:58613"/>
        <dbReference type="EC" id="5.3.1.24"/>
    </reaction>
</comment>
<feature type="domain" description="N-(5'phosphoribosyl) anthranilate isomerase (PRAI)" evidence="11">
    <location>
        <begin position="4"/>
        <end position="195"/>
    </location>
</feature>
<dbReference type="GO" id="GO:0004640">
    <property type="term" value="F:phosphoribosylanthranilate isomerase activity"/>
    <property type="evidence" value="ECO:0007669"/>
    <property type="project" value="UniProtKB-UniRule"/>
</dbReference>
<reference evidence="12" key="1">
    <citation type="submission" date="2021-03" db="EMBL/GenBank/DDBJ databases">
        <title>Taxonomic study of Clostridium polyendosporum from meadow-gley soil under rice.</title>
        <authorList>
            <person name="Kobayashi H."/>
            <person name="Tanizawa Y."/>
            <person name="Yagura M."/>
        </authorList>
    </citation>
    <scope>NUCLEOTIDE SEQUENCE</scope>
    <source>
        <strain evidence="12">JCM 30710</strain>
    </source>
</reference>
<organism evidence="12 13">
    <name type="scientific">Clostridium polyendosporum</name>
    <dbReference type="NCBI Taxonomy" id="69208"/>
    <lineage>
        <taxon>Bacteria</taxon>
        <taxon>Bacillati</taxon>
        <taxon>Bacillota</taxon>
        <taxon>Clostridia</taxon>
        <taxon>Eubacteriales</taxon>
        <taxon>Clostridiaceae</taxon>
        <taxon>Clostridium</taxon>
    </lineage>
</organism>
<evidence type="ECO:0000313" key="13">
    <source>
        <dbReference type="Proteomes" id="UP000679179"/>
    </source>
</evidence>
<evidence type="ECO:0000256" key="9">
    <source>
        <dbReference type="ARBA" id="ARBA00023235"/>
    </source>
</evidence>
<dbReference type="PANTHER" id="PTHR42894:SF1">
    <property type="entry name" value="N-(5'-PHOSPHORIBOSYL)ANTHRANILATE ISOMERASE"/>
    <property type="match status" value="1"/>
</dbReference>
<evidence type="ECO:0000256" key="1">
    <source>
        <dbReference type="ARBA" id="ARBA00001164"/>
    </source>
</evidence>
<dbReference type="AlphaFoldDB" id="A0A919VMQ2"/>
<proteinExistence type="inferred from homology"/>